<gene>
    <name evidence="3" type="ordered locus">EUBELI_00903</name>
</gene>
<feature type="compositionally biased region" description="Basic and acidic residues" evidence="1">
    <location>
        <begin position="249"/>
        <end position="268"/>
    </location>
</feature>
<dbReference type="GeneID" id="41355638"/>
<reference evidence="3 4" key="1">
    <citation type="journal article" date="2009" name="Proc. Natl. Acad. Sci. U.S.A.">
        <title>Characterizing a model human gut microbiota composed of members of its two dominant bacterial phyla.</title>
        <authorList>
            <person name="Mahowald M.A."/>
            <person name="Rey F.E."/>
            <person name="Seedorf H."/>
            <person name="Turnbaugh P.J."/>
            <person name="Fulton R.S."/>
            <person name="Wollam A."/>
            <person name="Shah N."/>
            <person name="Wang C."/>
            <person name="Magrini V."/>
            <person name="Wilson R.K."/>
            <person name="Cantarel B.L."/>
            <person name="Coutinho P.M."/>
            <person name="Henrissat B."/>
            <person name="Crock L.W."/>
            <person name="Russell A."/>
            <person name="Verberkmoes N.C."/>
            <person name="Hettich R.L."/>
            <person name="Gordon J.I."/>
        </authorList>
    </citation>
    <scope>NUCLEOTIDE SEQUENCE [LARGE SCALE GENOMIC DNA]</scope>
    <source>
        <strain evidence="4">ATCC 27750 / DSM 3376 / VPI C15-48 / C15-B4</strain>
    </source>
</reference>
<protein>
    <recommendedName>
        <fullName evidence="2">PilZ domain-containing protein</fullName>
    </recommendedName>
</protein>
<feature type="region of interest" description="Disordered" evidence="1">
    <location>
        <begin position="223"/>
        <end position="268"/>
    </location>
</feature>
<dbReference type="STRING" id="515620.EUBELI_00903"/>
<dbReference type="RefSeq" id="WP_012739141.1">
    <property type="nucleotide sequence ID" value="NC_012778.1"/>
</dbReference>
<organism evidence="3 4">
    <name type="scientific">Lachnospira eligens (strain ATCC 27750 / DSM 3376 / VPI C15-48 / C15-B4)</name>
    <name type="common">Eubacterium eligens</name>
    <dbReference type="NCBI Taxonomy" id="515620"/>
    <lineage>
        <taxon>Bacteria</taxon>
        <taxon>Bacillati</taxon>
        <taxon>Bacillota</taxon>
        <taxon>Clostridia</taxon>
        <taxon>Lachnospirales</taxon>
        <taxon>Lachnospiraceae</taxon>
        <taxon>Lachnospira</taxon>
    </lineage>
</organism>
<sequence>MLLQEMPADNKIIIELSIKGQKFEFPSKVVSQGNNSIFIEPIRINGKVLTFNSSESVAVNIVMIRENKSPMVWKGVGVACVHEKSGSFYKITASGEGFEINRRGAFRLFVGISGVAQLGINRKAVDVIVKDVSENGFSFVSSEDMENVINMPVRLVFNDFNKNYSLMGIIVRKVIINETKVLYGCQLSVNNSQLEQYINQKQRQMLSMNRDNSAFKNKEMLEKALKEPERTDNKEQPEEDDKNYKSKSIKNDGTYKDRAINRVGKTERRDIFREAVSGKKV</sequence>
<feature type="compositionally biased region" description="Basic and acidic residues" evidence="1">
    <location>
        <begin position="223"/>
        <end position="236"/>
    </location>
</feature>
<keyword evidence="4" id="KW-1185">Reference proteome</keyword>
<name>C4Z5P6_LACE2</name>
<feature type="domain" description="PilZ" evidence="2">
    <location>
        <begin position="101"/>
        <end position="198"/>
    </location>
</feature>
<dbReference type="EMBL" id="CP001104">
    <property type="protein sequence ID" value="ACR71905.1"/>
    <property type="molecule type" value="Genomic_DNA"/>
</dbReference>
<dbReference type="HOGENOM" id="CLU_989520_0_0_9"/>
<dbReference type="KEGG" id="eel:EUBELI_00903"/>
<dbReference type="InterPro" id="IPR009875">
    <property type="entry name" value="PilZ_domain"/>
</dbReference>
<evidence type="ECO:0000313" key="4">
    <source>
        <dbReference type="Proteomes" id="UP000001476"/>
    </source>
</evidence>
<dbReference type="Pfam" id="PF07238">
    <property type="entry name" value="PilZ"/>
    <property type="match status" value="1"/>
</dbReference>
<evidence type="ECO:0000313" key="3">
    <source>
        <dbReference type="EMBL" id="ACR71905.1"/>
    </source>
</evidence>
<dbReference type="eggNOG" id="ENOG5032Y8U">
    <property type="taxonomic scope" value="Bacteria"/>
</dbReference>
<dbReference type="Proteomes" id="UP000001476">
    <property type="component" value="Chromosome"/>
</dbReference>
<evidence type="ECO:0000259" key="2">
    <source>
        <dbReference type="Pfam" id="PF07238"/>
    </source>
</evidence>
<evidence type="ECO:0000256" key="1">
    <source>
        <dbReference type="SAM" id="MobiDB-lite"/>
    </source>
</evidence>
<dbReference type="AlphaFoldDB" id="C4Z5P6"/>
<dbReference type="GO" id="GO:0035438">
    <property type="term" value="F:cyclic-di-GMP binding"/>
    <property type="evidence" value="ECO:0007669"/>
    <property type="project" value="InterPro"/>
</dbReference>
<proteinExistence type="predicted"/>
<accession>C4Z5P6</accession>